<dbReference type="EMBL" id="JBHLTL010000006">
    <property type="protein sequence ID" value="MFC0590267.1"/>
    <property type="molecule type" value="Genomic_DNA"/>
</dbReference>
<evidence type="ECO:0000313" key="4">
    <source>
        <dbReference type="EMBL" id="MFC0590267.1"/>
    </source>
</evidence>
<gene>
    <name evidence="4" type="ORF">ACFFF7_12655</name>
</gene>
<dbReference type="SUPFAM" id="SSF53041">
    <property type="entry name" value="Resolvase-like"/>
    <property type="match status" value="1"/>
</dbReference>
<evidence type="ECO:0000256" key="1">
    <source>
        <dbReference type="ARBA" id="ARBA00023125"/>
    </source>
</evidence>
<evidence type="ECO:0000313" key="5">
    <source>
        <dbReference type="Proteomes" id="UP001589943"/>
    </source>
</evidence>
<dbReference type="PANTHER" id="PTHR30461:SF2">
    <property type="entry name" value="SERINE RECOMBINASE PINE-RELATED"/>
    <property type="match status" value="1"/>
</dbReference>
<dbReference type="SMART" id="SM00857">
    <property type="entry name" value="Resolvase"/>
    <property type="match status" value="1"/>
</dbReference>
<dbReference type="InterPro" id="IPR050639">
    <property type="entry name" value="SSR_resolvase"/>
</dbReference>
<dbReference type="PANTHER" id="PTHR30461">
    <property type="entry name" value="DNA-INVERTASE FROM LAMBDOID PROPHAGE"/>
    <property type="match status" value="1"/>
</dbReference>
<name>A0ABV6PKA6_9SPHN</name>
<proteinExistence type="predicted"/>
<protein>
    <submittedName>
        <fullName evidence="4">Recombinase family protein</fullName>
    </submittedName>
</protein>
<comment type="caution">
    <text evidence="4">The sequence shown here is derived from an EMBL/GenBank/DDBJ whole genome shotgun (WGS) entry which is preliminary data.</text>
</comment>
<dbReference type="InterPro" id="IPR036162">
    <property type="entry name" value="Resolvase-like_N_sf"/>
</dbReference>
<dbReference type="Gene3D" id="3.40.50.1390">
    <property type="entry name" value="Resolvase, N-terminal catalytic domain"/>
    <property type="match status" value="1"/>
</dbReference>
<dbReference type="InterPro" id="IPR006119">
    <property type="entry name" value="Resolv_N"/>
</dbReference>
<evidence type="ECO:0000256" key="2">
    <source>
        <dbReference type="ARBA" id="ARBA00023172"/>
    </source>
</evidence>
<keyword evidence="5" id="KW-1185">Reference proteome</keyword>
<dbReference type="RefSeq" id="WP_379481713.1">
    <property type="nucleotide sequence ID" value="NZ_JBHLTL010000006.1"/>
</dbReference>
<accession>A0ABV6PKA6</accession>
<dbReference type="Pfam" id="PF00239">
    <property type="entry name" value="Resolvase"/>
    <property type="match status" value="1"/>
</dbReference>
<evidence type="ECO:0000259" key="3">
    <source>
        <dbReference type="PROSITE" id="PS51736"/>
    </source>
</evidence>
<keyword evidence="2" id="KW-0233">DNA recombination</keyword>
<dbReference type="CDD" id="cd00338">
    <property type="entry name" value="Ser_Recombinase"/>
    <property type="match status" value="1"/>
</dbReference>
<dbReference type="PROSITE" id="PS51736">
    <property type="entry name" value="RECOMBINASES_3"/>
    <property type="match status" value="1"/>
</dbReference>
<organism evidence="4 5">
    <name type="scientific">Novosphingobium aquiterrae</name>
    <dbReference type="NCBI Taxonomy" id="624388"/>
    <lineage>
        <taxon>Bacteria</taxon>
        <taxon>Pseudomonadati</taxon>
        <taxon>Pseudomonadota</taxon>
        <taxon>Alphaproteobacteria</taxon>
        <taxon>Sphingomonadales</taxon>
        <taxon>Sphingomonadaceae</taxon>
        <taxon>Novosphingobium</taxon>
    </lineage>
</organism>
<sequence>MEAVMCRVVAYYRVSTEAQGRSGLGLEAQRLAVRKLCDSRGWDVVAEHTEVESGKRADRPELLKALRLAKLTGSVLVVAKLDRLSRSVAFLSTLQESGARFAAADMPEATELTVHIMAAVAQAERKATATRTREALAAAKARGTRLGNPNGAAALRRAAKGNGASVAAIRANADAFAGDLREVLEDIRAGGATSLAQVAGELNRRHIRTARGGMWHPSTVSNLVARLSA</sequence>
<feature type="domain" description="Resolvase/invertase-type recombinase catalytic" evidence="3">
    <location>
        <begin position="7"/>
        <end position="143"/>
    </location>
</feature>
<dbReference type="Proteomes" id="UP001589943">
    <property type="component" value="Unassembled WGS sequence"/>
</dbReference>
<keyword evidence="1" id="KW-0238">DNA-binding</keyword>
<reference evidence="4 5" key="1">
    <citation type="submission" date="2024-09" db="EMBL/GenBank/DDBJ databases">
        <authorList>
            <person name="Sun Q."/>
            <person name="Mori K."/>
        </authorList>
    </citation>
    <scope>NUCLEOTIDE SEQUENCE [LARGE SCALE GENOMIC DNA]</scope>
    <source>
        <strain evidence="4 5">NCAIM B.02537</strain>
    </source>
</reference>